<keyword evidence="8" id="KW-1185">Reference proteome</keyword>
<dbReference type="PANTHER" id="PTHR43578">
    <property type="entry name" value="NADH-QUINONE OXIDOREDUCTASE SUBUNIT F"/>
    <property type="match status" value="1"/>
</dbReference>
<dbReference type="CDD" id="cd02980">
    <property type="entry name" value="TRX_Fd_family"/>
    <property type="match status" value="1"/>
</dbReference>
<dbReference type="FunFam" id="1.20.1440.230:FF:000001">
    <property type="entry name" value="Mitochondrial NADH dehydrogenase flavoprotein 1"/>
    <property type="match status" value="1"/>
</dbReference>
<evidence type="ECO:0000256" key="3">
    <source>
        <dbReference type="ARBA" id="ARBA00022723"/>
    </source>
</evidence>
<keyword evidence="3" id="KW-0479">Metal-binding</keyword>
<evidence type="ECO:0000259" key="6">
    <source>
        <dbReference type="PROSITE" id="PS51379"/>
    </source>
</evidence>
<dbReference type="InterPro" id="IPR001949">
    <property type="entry name" value="NADH-UbQ_OxRdtase_51kDa_CS"/>
</dbReference>
<dbReference type="PROSITE" id="PS51379">
    <property type="entry name" value="4FE4S_FER_2"/>
    <property type="match status" value="2"/>
</dbReference>
<dbReference type="InterPro" id="IPR017900">
    <property type="entry name" value="4Fe4S_Fe_S_CS"/>
</dbReference>
<dbReference type="InterPro" id="IPR011538">
    <property type="entry name" value="Nuo51_FMN-bd"/>
</dbReference>
<dbReference type="SUPFAM" id="SSF54862">
    <property type="entry name" value="4Fe-4S ferredoxins"/>
    <property type="match status" value="1"/>
</dbReference>
<dbReference type="OrthoDB" id="9805533at2"/>
<evidence type="ECO:0000256" key="1">
    <source>
        <dbReference type="ARBA" id="ARBA00007523"/>
    </source>
</evidence>
<dbReference type="GO" id="GO:0010181">
    <property type="term" value="F:FMN binding"/>
    <property type="evidence" value="ECO:0007669"/>
    <property type="project" value="InterPro"/>
</dbReference>
<organism evidence="7 8">
    <name type="scientific">Desulfomicrobium apsheronum</name>
    <dbReference type="NCBI Taxonomy" id="52560"/>
    <lineage>
        <taxon>Bacteria</taxon>
        <taxon>Pseudomonadati</taxon>
        <taxon>Thermodesulfobacteriota</taxon>
        <taxon>Desulfovibrionia</taxon>
        <taxon>Desulfovibrionales</taxon>
        <taxon>Desulfomicrobiaceae</taxon>
        <taxon>Desulfomicrobium</taxon>
    </lineage>
</organism>
<protein>
    <submittedName>
        <fullName evidence="7">NADH-quinone oxidoreductase subunit F</fullName>
    </submittedName>
</protein>
<evidence type="ECO:0000256" key="2">
    <source>
        <dbReference type="ARBA" id="ARBA00022485"/>
    </source>
</evidence>
<dbReference type="SUPFAM" id="SSF52833">
    <property type="entry name" value="Thioredoxin-like"/>
    <property type="match status" value="1"/>
</dbReference>
<dbReference type="Gene3D" id="1.20.1440.230">
    <property type="entry name" value="NADH-ubiquinone oxidoreductase 51kDa subunit, iron-sulphur binding domain"/>
    <property type="match status" value="1"/>
</dbReference>
<dbReference type="EMBL" id="FORX01000006">
    <property type="protein sequence ID" value="SFJ74387.1"/>
    <property type="molecule type" value="Genomic_DNA"/>
</dbReference>
<dbReference type="SMART" id="SM00928">
    <property type="entry name" value="NADH_4Fe-4S"/>
    <property type="match status" value="1"/>
</dbReference>
<dbReference type="Gene3D" id="3.10.20.600">
    <property type="match status" value="1"/>
</dbReference>
<dbReference type="RefSeq" id="WP_092373953.1">
    <property type="nucleotide sequence ID" value="NZ_FORX01000006.1"/>
</dbReference>
<evidence type="ECO:0000256" key="4">
    <source>
        <dbReference type="ARBA" id="ARBA00023004"/>
    </source>
</evidence>
<dbReference type="InterPro" id="IPR036249">
    <property type="entry name" value="Thioredoxin-like_sf"/>
</dbReference>
<evidence type="ECO:0000313" key="7">
    <source>
        <dbReference type="EMBL" id="SFJ74387.1"/>
    </source>
</evidence>
<dbReference type="SUPFAM" id="SSF142984">
    <property type="entry name" value="Nqo1 middle domain-like"/>
    <property type="match status" value="1"/>
</dbReference>
<evidence type="ECO:0000313" key="8">
    <source>
        <dbReference type="Proteomes" id="UP000198635"/>
    </source>
</evidence>
<dbReference type="AlphaFoldDB" id="A0A1I3TXY4"/>
<comment type="similarity">
    <text evidence="1">Belongs to the complex I 51 kDa subunit family.</text>
</comment>
<dbReference type="PROSITE" id="PS00198">
    <property type="entry name" value="4FE4S_FER_1"/>
    <property type="match status" value="2"/>
</dbReference>
<dbReference type="Gene3D" id="3.40.30.10">
    <property type="entry name" value="Glutaredoxin"/>
    <property type="match status" value="1"/>
</dbReference>
<dbReference type="Gene3D" id="3.40.50.11540">
    <property type="entry name" value="NADH-ubiquinone oxidoreductase 51kDa subunit"/>
    <property type="match status" value="1"/>
</dbReference>
<dbReference type="Pfam" id="PF10589">
    <property type="entry name" value="NADH_4Fe-4S"/>
    <property type="match status" value="1"/>
</dbReference>
<dbReference type="Proteomes" id="UP000198635">
    <property type="component" value="Unassembled WGS sequence"/>
</dbReference>
<dbReference type="GO" id="GO:0046872">
    <property type="term" value="F:metal ion binding"/>
    <property type="evidence" value="ECO:0007669"/>
    <property type="project" value="UniProtKB-KW"/>
</dbReference>
<keyword evidence="2" id="KW-0004">4Fe-4S</keyword>
<reference evidence="8" key="1">
    <citation type="submission" date="2016-10" db="EMBL/GenBank/DDBJ databases">
        <authorList>
            <person name="Varghese N."/>
            <person name="Submissions S."/>
        </authorList>
    </citation>
    <scope>NUCLEOTIDE SEQUENCE [LARGE SCALE GENOMIC DNA]</scope>
    <source>
        <strain evidence="8">DSM 5918</strain>
    </source>
</reference>
<proteinExistence type="inferred from homology"/>
<dbReference type="Pfam" id="PF01512">
    <property type="entry name" value="Complex1_51K"/>
    <property type="match status" value="1"/>
</dbReference>
<dbReference type="GO" id="GO:0051539">
    <property type="term" value="F:4 iron, 4 sulfur cluster binding"/>
    <property type="evidence" value="ECO:0007669"/>
    <property type="project" value="UniProtKB-KW"/>
</dbReference>
<dbReference type="FunFam" id="3.40.50.11540:FF:000001">
    <property type="entry name" value="NADH dehydrogenase [ubiquinone] flavoprotein 1, mitochondrial"/>
    <property type="match status" value="1"/>
</dbReference>
<dbReference type="STRING" id="52560.SAMN04488082_106107"/>
<dbReference type="Pfam" id="PF14697">
    <property type="entry name" value="Fer4_21"/>
    <property type="match status" value="1"/>
</dbReference>
<dbReference type="InterPro" id="IPR037207">
    <property type="entry name" value="Nuop51_4Fe4S-bd_sf"/>
</dbReference>
<dbReference type="Gene3D" id="3.30.70.20">
    <property type="match status" value="1"/>
</dbReference>
<dbReference type="NCBIfam" id="NF010120">
    <property type="entry name" value="PRK13596.1"/>
    <property type="match status" value="1"/>
</dbReference>
<evidence type="ECO:0000256" key="5">
    <source>
        <dbReference type="ARBA" id="ARBA00023014"/>
    </source>
</evidence>
<feature type="domain" description="4Fe-4S ferredoxin-type" evidence="6">
    <location>
        <begin position="557"/>
        <end position="586"/>
    </location>
</feature>
<keyword evidence="5" id="KW-0411">Iron-sulfur</keyword>
<keyword evidence="4" id="KW-0408">Iron</keyword>
<feature type="domain" description="4Fe-4S ferredoxin-type" evidence="6">
    <location>
        <begin position="587"/>
        <end position="612"/>
    </location>
</feature>
<dbReference type="SUPFAM" id="SSF142019">
    <property type="entry name" value="Nqo1 FMN-binding domain-like"/>
    <property type="match status" value="1"/>
</dbReference>
<dbReference type="PANTHER" id="PTHR43578:SF3">
    <property type="entry name" value="NADH-QUINONE OXIDOREDUCTASE SUBUNIT F"/>
    <property type="match status" value="1"/>
</dbReference>
<dbReference type="SUPFAM" id="SSF140490">
    <property type="entry name" value="Nqo1C-terminal domain-like"/>
    <property type="match status" value="1"/>
</dbReference>
<dbReference type="InterPro" id="IPR017896">
    <property type="entry name" value="4Fe4S_Fe-S-bd"/>
</dbReference>
<sequence>MTPTMKLDRAGLTALRNRERELLDTAAPRIFCCSGTGCHATGSLPLIETLREEAARQGDGVQVIETGCNGFCALGPVVVMQPGGILYCKVRVEDAADVVASAGGEPVERLLYRDPKGTAVASMDEIPFFALQRPWTLRNKGRIDPENIGHAIAREGYQGLAKALFDMAPAGIVEEMRASGLRGRGGAGFPTGLKWKFAAASPGDVKYVLCNADEGDPGAFMDRSILESDPHAVLEGMLIAAVAIGSRQGYIYCRSEYPLAIKRLTIAIGQARELGLLGENILGSDFSFDLEIYQGAGAFVCGEETALMRSIEGKRGMPVPRPPFPAQKGLWGKPTILNNVETLANVGRIIRLGGAHYASVGTEGSKGTKVFALSGDVNNIGLVEVDMGTPLSVLVNDIGGGVPGKRSCKAVQLGGPSGGSIPAHLLDTPVDYEAISQAGAIMGSGGVIVMDDRTCMVDMARFFMDFIQDESCGKCTPCREGTRRQLEILTRICEGKGAPGDLRTLEDLAAVITDASLCGLGQTASNPILSALRHFRDEFEAHINERRCPAKRCVALLKFEVREDLCRKCGLCHKACPAGAVIWAKKQVARIDREKCVRCLACFQACPFDCIE</sequence>
<accession>A0A1I3TXY4</accession>
<dbReference type="PROSITE" id="PS00645">
    <property type="entry name" value="COMPLEX1_51K_2"/>
    <property type="match status" value="1"/>
</dbReference>
<dbReference type="GO" id="GO:0008137">
    <property type="term" value="F:NADH dehydrogenase (ubiquinone) activity"/>
    <property type="evidence" value="ECO:0007669"/>
    <property type="project" value="InterPro"/>
</dbReference>
<gene>
    <name evidence="7" type="ORF">SAMN04488082_106107</name>
</gene>
<name>A0A1I3TXY4_9BACT</name>
<dbReference type="InterPro" id="IPR037225">
    <property type="entry name" value="Nuo51_FMN-bd_sf"/>
</dbReference>
<dbReference type="Gene3D" id="6.10.250.1450">
    <property type="match status" value="1"/>
</dbReference>
<dbReference type="InterPro" id="IPR019575">
    <property type="entry name" value="Nuop51_4Fe4S-bd"/>
</dbReference>